<name>A0A9E7EPZ3_9LILI</name>
<dbReference type="GO" id="GO:0004332">
    <property type="term" value="F:fructose-bisphosphate aldolase activity"/>
    <property type="evidence" value="ECO:0007669"/>
    <property type="project" value="UniProtKB-EC"/>
</dbReference>
<keyword evidence="9" id="KW-1185">Reference proteome</keyword>
<dbReference type="Pfam" id="PF00274">
    <property type="entry name" value="Glycolytic"/>
    <property type="match status" value="2"/>
</dbReference>
<dbReference type="SUPFAM" id="SSF51569">
    <property type="entry name" value="Aldolase"/>
    <property type="match status" value="1"/>
</dbReference>
<evidence type="ECO:0000256" key="5">
    <source>
        <dbReference type="ARBA" id="ARBA00023152"/>
    </source>
</evidence>
<proteinExistence type="inferred from homology"/>
<evidence type="ECO:0000256" key="2">
    <source>
        <dbReference type="ARBA" id="ARBA00004714"/>
    </source>
</evidence>
<evidence type="ECO:0000256" key="3">
    <source>
        <dbReference type="ARBA" id="ARBA00010387"/>
    </source>
</evidence>
<evidence type="ECO:0000313" key="9">
    <source>
        <dbReference type="Proteomes" id="UP001055439"/>
    </source>
</evidence>
<dbReference type="InterPro" id="IPR000741">
    <property type="entry name" value="FBA_I"/>
</dbReference>
<gene>
    <name evidence="8" type="ORF">MUK42_24189</name>
</gene>
<sequence length="194" mass="21072">MKEGSVLPGIKVDKGAVELAGTNGDTTTKGHDDLGKHCAKYYEAGIPEGACCYKALNGHHILLEGSLPTPNMVTPRLDAAKVAPEVVVEYTVRTLLRTVPAAVPVSVFLSGGQSEEEGTLNLDAMICKEEAMVAFFLLWPSSAAEHIEDIGWEGENMEKARLLSSQGARLTERRHSVRTREMLPKEKVSQRALM</sequence>
<evidence type="ECO:0000256" key="1">
    <source>
        <dbReference type="ARBA" id="ARBA00000441"/>
    </source>
</evidence>
<keyword evidence="5" id="KW-0324">Glycolysis</keyword>
<comment type="similarity">
    <text evidence="3">Belongs to the class I fructose-bisphosphate aldolase family.</text>
</comment>
<organism evidence="8 9">
    <name type="scientific">Musa troglodytarum</name>
    <name type="common">fe'i banana</name>
    <dbReference type="NCBI Taxonomy" id="320322"/>
    <lineage>
        <taxon>Eukaryota</taxon>
        <taxon>Viridiplantae</taxon>
        <taxon>Streptophyta</taxon>
        <taxon>Embryophyta</taxon>
        <taxon>Tracheophyta</taxon>
        <taxon>Spermatophyta</taxon>
        <taxon>Magnoliopsida</taxon>
        <taxon>Liliopsida</taxon>
        <taxon>Zingiberales</taxon>
        <taxon>Musaceae</taxon>
        <taxon>Musa</taxon>
    </lineage>
</organism>
<keyword evidence="6" id="KW-0456">Lyase</keyword>
<dbReference type="EMBL" id="CP097503">
    <property type="protein sequence ID" value="URD81188.1"/>
    <property type="molecule type" value="Genomic_DNA"/>
</dbReference>
<dbReference type="PANTHER" id="PTHR11627">
    <property type="entry name" value="FRUCTOSE-BISPHOSPHATE ALDOLASE"/>
    <property type="match status" value="1"/>
</dbReference>
<dbReference type="GO" id="GO:0006096">
    <property type="term" value="P:glycolytic process"/>
    <property type="evidence" value="ECO:0007669"/>
    <property type="project" value="UniProtKB-KW"/>
</dbReference>
<dbReference type="Proteomes" id="UP001055439">
    <property type="component" value="Chromosome 10"/>
</dbReference>
<dbReference type="EC" id="4.1.2.13" evidence="4"/>
<comment type="pathway">
    <text evidence="2">Carbohydrate degradation; glycolysis; D-glyceraldehyde 3-phosphate and glycerone phosphate from D-glucose: step 4/4.</text>
</comment>
<evidence type="ECO:0000256" key="4">
    <source>
        <dbReference type="ARBA" id="ARBA00013068"/>
    </source>
</evidence>
<evidence type="ECO:0000256" key="6">
    <source>
        <dbReference type="ARBA" id="ARBA00023239"/>
    </source>
</evidence>
<reference evidence="8" key="1">
    <citation type="submission" date="2022-05" db="EMBL/GenBank/DDBJ databases">
        <title>The Musa troglodytarum L. genome provides insights into the mechanism of non-climacteric behaviour and enrichment of carotenoids.</title>
        <authorList>
            <person name="Wang J."/>
        </authorList>
    </citation>
    <scope>NUCLEOTIDE SEQUENCE</scope>
    <source>
        <tissue evidence="8">Leaf</tissue>
    </source>
</reference>
<feature type="region of interest" description="Disordered" evidence="7">
    <location>
        <begin position="173"/>
        <end position="194"/>
    </location>
</feature>
<dbReference type="InterPro" id="IPR013785">
    <property type="entry name" value="Aldolase_TIM"/>
</dbReference>
<evidence type="ECO:0000256" key="7">
    <source>
        <dbReference type="SAM" id="MobiDB-lite"/>
    </source>
</evidence>
<evidence type="ECO:0000313" key="8">
    <source>
        <dbReference type="EMBL" id="URD81188.1"/>
    </source>
</evidence>
<dbReference type="OrthoDB" id="1693799at2759"/>
<accession>A0A9E7EPZ3</accession>
<dbReference type="Gene3D" id="3.20.20.70">
    <property type="entry name" value="Aldolase class I"/>
    <property type="match status" value="2"/>
</dbReference>
<dbReference type="AlphaFoldDB" id="A0A9E7EPZ3"/>
<protein>
    <recommendedName>
        <fullName evidence="4">fructose-bisphosphate aldolase</fullName>
        <ecNumber evidence="4">4.1.2.13</ecNumber>
    </recommendedName>
</protein>
<comment type="catalytic activity">
    <reaction evidence="1">
        <text>beta-D-fructose 1,6-bisphosphate = D-glyceraldehyde 3-phosphate + dihydroxyacetone phosphate</text>
        <dbReference type="Rhea" id="RHEA:14729"/>
        <dbReference type="ChEBI" id="CHEBI:32966"/>
        <dbReference type="ChEBI" id="CHEBI:57642"/>
        <dbReference type="ChEBI" id="CHEBI:59776"/>
        <dbReference type="EC" id="4.1.2.13"/>
    </reaction>
</comment>